<comment type="caution">
    <text evidence="2">The sequence shown here is derived from an EMBL/GenBank/DDBJ whole genome shotgun (WGS) entry which is preliminary data.</text>
</comment>
<keyword evidence="3" id="KW-1185">Reference proteome</keyword>
<proteinExistence type="predicted"/>
<feature type="compositionally biased region" description="Pro residues" evidence="1">
    <location>
        <begin position="107"/>
        <end position="117"/>
    </location>
</feature>
<evidence type="ECO:0000256" key="1">
    <source>
        <dbReference type="SAM" id="MobiDB-lite"/>
    </source>
</evidence>
<evidence type="ECO:0008006" key="4">
    <source>
        <dbReference type="Google" id="ProtNLM"/>
    </source>
</evidence>
<dbReference type="EMBL" id="JAIVFP010000001">
    <property type="protein sequence ID" value="MCI4682027.1"/>
    <property type="molecule type" value="Genomic_DNA"/>
</dbReference>
<protein>
    <recommendedName>
        <fullName evidence="4">DUF2946 domain-containing protein</fullName>
    </recommendedName>
</protein>
<evidence type="ECO:0000313" key="2">
    <source>
        <dbReference type="EMBL" id="MCI4682027.1"/>
    </source>
</evidence>
<evidence type="ECO:0000313" key="3">
    <source>
        <dbReference type="Proteomes" id="UP001139104"/>
    </source>
</evidence>
<reference evidence="2" key="1">
    <citation type="journal article" date="2022" name="ISME J.">
        <title>Identification of active gaseous-alkane degraders at natural gas seeps.</title>
        <authorList>
            <person name="Farhan Ul Haque M."/>
            <person name="Hernandez M."/>
            <person name="Crombie A.T."/>
            <person name="Murrell J.C."/>
        </authorList>
    </citation>
    <scope>NUCLEOTIDE SEQUENCE</scope>
    <source>
        <strain evidence="2">PC2</strain>
    </source>
</reference>
<organism evidence="2 3">
    <name type="scientific">Candidatus Rhodoblastus alkanivorans</name>
    <dbReference type="NCBI Taxonomy" id="2954117"/>
    <lineage>
        <taxon>Bacteria</taxon>
        <taxon>Pseudomonadati</taxon>
        <taxon>Pseudomonadota</taxon>
        <taxon>Alphaproteobacteria</taxon>
        <taxon>Hyphomicrobiales</taxon>
        <taxon>Rhodoblastaceae</taxon>
        <taxon>Rhodoblastus</taxon>
    </lineage>
</organism>
<dbReference type="Proteomes" id="UP001139104">
    <property type="component" value="Unassembled WGS sequence"/>
</dbReference>
<sequence length="128" mass="13155">MARALAESRSGNFWRAWLARLAALAFLVQGFGLFAAAPRPAGDVAAVGAAAPGCFHHQTPGDGHAHGSSDFCPMCQALGCALPGAPPPVVVVRADELAIDEISLPAPRLPPRAPPLNKPRARGPPILA</sequence>
<dbReference type="RefSeq" id="WP_243066061.1">
    <property type="nucleotide sequence ID" value="NZ_JAIVFK010000002.1"/>
</dbReference>
<name>A0ABS9Z5W0_9HYPH</name>
<accession>A0ABS9Z5W0</accession>
<gene>
    <name evidence="2" type="ORF">K2U94_04495</name>
</gene>
<feature type="region of interest" description="Disordered" evidence="1">
    <location>
        <begin position="105"/>
        <end position="128"/>
    </location>
</feature>